<organism evidence="3 4">
    <name type="scientific">Candidatus Gottesmanbacteria bacterium RIFCSPHIGHO2_02_FULL_40_13</name>
    <dbReference type="NCBI Taxonomy" id="1798384"/>
    <lineage>
        <taxon>Bacteria</taxon>
        <taxon>Candidatus Gottesmaniibacteriota</taxon>
    </lineage>
</organism>
<dbReference type="AlphaFoldDB" id="A0A1F6AD86"/>
<comment type="caution">
    <text evidence="3">The sequence shown here is derived from an EMBL/GenBank/DDBJ whole genome shotgun (WGS) entry which is preliminary data.</text>
</comment>
<feature type="domain" description="DUF6438" evidence="2">
    <location>
        <begin position="39"/>
        <end position="149"/>
    </location>
</feature>
<dbReference type="Proteomes" id="UP000177092">
    <property type="component" value="Unassembled WGS sequence"/>
</dbReference>
<sequence>MKQRFLIIIGIIALSAAFYFYLYPKLTQPPKPSEYKDVVITLERTLCYGFCPNYELTISGDGKVVYEGKSLVKVTGAQTAQISQDKVKKLVDEFYRVGYFSLQDEYIEDIKDLPTTITSITIDGKTKKIVNYYGAPKKLNELENKIDEITNSKNWVGK</sequence>
<evidence type="ECO:0000313" key="4">
    <source>
        <dbReference type="Proteomes" id="UP000177092"/>
    </source>
</evidence>
<protein>
    <recommendedName>
        <fullName evidence="2">DUF6438 domain-containing protein</fullName>
    </recommendedName>
</protein>
<gene>
    <name evidence="3" type="ORF">A3D03_05035</name>
</gene>
<keyword evidence="1" id="KW-1133">Transmembrane helix</keyword>
<proteinExistence type="predicted"/>
<evidence type="ECO:0000259" key="2">
    <source>
        <dbReference type="Pfam" id="PF20033"/>
    </source>
</evidence>
<evidence type="ECO:0000256" key="1">
    <source>
        <dbReference type="SAM" id="Phobius"/>
    </source>
</evidence>
<name>A0A1F6AD86_9BACT</name>
<accession>A0A1F6AD86</accession>
<dbReference type="InterPro" id="IPR045497">
    <property type="entry name" value="DUF6438"/>
</dbReference>
<evidence type="ECO:0000313" key="3">
    <source>
        <dbReference type="EMBL" id="OGG22392.1"/>
    </source>
</evidence>
<dbReference type="EMBL" id="MFJN01000003">
    <property type="protein sequence ID" value="OGG22392.1"/>
    <property type="molecule type" value="Genomic_DNA"/>
</dbReference>
<dbReference type="STRING" id="1798384.A3D03_05035"/>
<reference evidence="3 4" key="1">
    <citation type="journal article" date="2016" name="Nat. Commun.">
        <title>Thousands of microbial genomes shed light on interconnected biogeochemical processes in an aquifer system.</title>
        <authorList>
            <person name="Anantharaman K."/>
            <person name="Brown C.T."/>
            <person name="Hug L.A."/>
            <person name="Sharon I."/>
            <person name="Castelle C.J."/>
            <person name="Probst A.J."/>
            <person name="Thomas B.C."/>
            <person name="Singh A."/>
            <person name="Wilkins M.J."/>
            <person name="Karaoz U."/>
            <person name="Brodie E.L."/>
            <person name="Williams K.H."/>
            <person name="Hubbard S.S."/>
            <person name="Banfield J.F."/>
        </authorList>
    </citation>
    <scope>NUCLEOTIDE SEQUENCE [LARGE SCALE GENOMIC DNA]</scope>
</reference>
<dbReference type="Pfam" id="PF20033">
    <property type="entry name" value="DUF6438"/>
    <property type="match status" value="1"/>
</dbReference>
<keyword evidence="1" id="KW-0812">Transmembrane</keyword>
<keyword evidence="1" id="KW-0472">Membrane</keyword>
<feature type="transmembrane region" description="Helical" evidence="1">
    <location>
        <begin position="5"/>
        <end position="23"/>
    </location>
</feature>